<proteinExistence type="predicted"/>
<dbReference type="AlphaFoldDB" id="A0A1G9JGV5"/>
<sequence length="255" mass="27981">MKQERNILSMRVEDQRPRHAEFLEAERQRMARVAAAARLVSGATVPAQCGGRIIPAPGRGPFRVEPQAEMVPNGTDARGQDKWAEKEGGFAGWNPVRQMDVFDLMEASARRRDEDVPFTPAQVAVARHYRALVERHDAGGIKCSALDGRTSGGTGRDFMDAYLSEGREIDAIRRRIGTGAAMVVRRIRPSARGEAARATILDRALVDMVCLGDRSLSDVLRAHGWAAKGQTRDALREALSAALDRMIGHRGEKTS</sequence>
<keyword evidence="2" id="KW-1185">Reference proteome</keyword>
<name>A0A1G9JGV5_9RHOB</name>
<evidence type="ECO:0000313" key="1">
    <source>
        <dbReference type="EMBL" id="SDL36817.1"/>
    </source>
</evidence>
<dbReference type="Proteomes" id="UP000199555">
    <property type="component" value="Unassembled WGS sequence"/>
</dbReference>
<protein>
    <submittedName>
        <fullName evidence="1">Uncharacterized protein</fullName>
    </submittedName>
</protein>
<gene>
    <name evidence="1" type="ORF">SAMN04487971_109133</name>
</gene>
<dbReference type="EMBL" id="FNGE01000009">
    <property type="protein sequence ID" value="SDL36817.1"/>
    <property type="molecule type" value="Genomic_DNA"/>
</dbReference>
<reference evidence="2" key="1">
    <citation type="submission" date="2016-10" db="EMBL/GenBank/DDBJ databases">
        <authorList>
            <person name="Varghese N."/>
            <person name="Submissions S."/>
        </authorList>
    </citation>
    <scope>NUCLEOTIDE SEQUENCE [LARGE SCALE GENOMIC DNA]</scope>
    <source>
        <strain evidence="2">CGMCC 1.7655</strain>
    </source>
</reference>
<evidence type="ECO:0000313" key="2">
    <source>
        <dbReference type="Proteomes" id="UP000199555"/>
    </source>
</evidence>
<accession>A0A1G9JGV5</accession>
<organism evidence="1 2">
    <name type="scientific">Paracoccus chinensis</name>
    <dbReference type="NCBI Taxonomy" id="525640"/>
    <lineage>
        <taxon>Bacteria</taxon>
        <taxon>Pseudomonadati</taxon>
        <taxon>Pseudomonadota</taxon>
        <taxon>Alphaproteobacteria</taxon>
        <taxon>Rhodobacterales</taxon>
        <taxon>Paracoccaceae</taxon>
        <taxon>Paracoccus</taxon>
    </lineage>
</organism>